<dbReference type="InterPro" id="IPR020094">
    <property type="entry name" value="TruA/RsuA/RluB/E/F_N"/>
</dbReference>
<dbReference type="SUPFAM" id="SSF55174">
    <property type="entry name" value="Alpha-L RNA-binding motif"/>
    <property type="match status" value="1"/>
</dbReference>
<dbReference type="Proteomes" id="UP001597094">
    <property type="component" value="Unassembled WGS sequence"/>
</dbReference>
<comment type="similarity">
    <text evidence="1 4">Belongs to the pseudouridine synthase RsuA family.</text>
</comment>
<evidence type="ECO:0000313" key="6">
    <source>
        <dbReference type="EMBL" id="MFD1188773.1"/>
    </source>
</evidence>
<evidence type="ECO:0000256" key="3">
    <source>
        <dbReference type="PROSITE-ProRule" id="PRU00182"/>
    </source>
</evidence>
<dbReference type="Gene3D" id="3.30.70.1560">
    <property type="entry name" value="Alpha-L RNA-binding motif"/>
    <property type="match status" value="1"/>
</dbReference>
<comment type="caution">
    <text evidence="6">The sequence shown here is derived from an EMBL/GenBank/DDBJ whole genome shotgun (WGS) entry which is preliminary data.</text>
</comment>
<dbReference type="InterPro" id="IPR006145">
    <property type="entry name" value="PsdUridine_synth_RsuA/RluA"/>
</dbReference>
<proteinExistence type="inferred from homology"/>
<dbReference type="PROSITE" id="PS01149">
    <property type="entry name" value="PSI_RSU"/>
    <property type="match status" value="1"/>
</dbReference>
<keyword evidence="7" id="KW-1185">Reference proteome</keyword>
<dbReference type="Pfam" id="PF00849">
    <property type="entry name" value="PseudoU_synth_2"/>
    <property type="match status" value="1"/>
</dbReference>
<dbReference type="NCBIfam" id="TIGR00093">
    <property type="entry name" value="pseudouridine synthase"/>
    <property type="match status" value="1"/>
</dbReference>
<dbReference type="PANTHER" id="PTHR47683">
    <property type="entry name" value="PSEUDOURIDINE SYNTHASE FAMILY PROTEIN-RELATED"/>
    <property type="match status" value="1"/>
</dbReference>
<evidence type="ECO:0000256" key="2">
    <source>
        <dbReference type="ARBA" id="ARBA00023235"/>
    </source>
</evidence>
<dbReference type="PROSITE" id="PS50889">
    <property type="entry name" value="S4"/>
    <property type="match status" value="1"/>
</dbReference>
<protein>
    <recommendedName>
        <fullName evidence="4">Pseudouridine synthase</fullName>
        <ecNumber evidence="4">5.4.99.-</ecNumber>
    </recommendedName>
</protein>
<dbReference type="SUPFAM" id="SSF55120">
    <property type="entry name" value="Pseudouridine synthase"/>
    <property type="match status" value="1"/>
</dbReference>
<sequence>MKALTSSLKFYIVQKLALSNKDAVHYILSGRVLVNGNKGTLSQVLKPEDEVLVDGILVKEPRKTVYIAYYKPRGIESTTNIEIENNLLQASNFPKAIFPVGRLDKASEGLMLLTNDGETLFKILHAEKHQEKEYTVTVDKPLTQQVIDQLSTGIVIMGQKTRPAVVKQLNETIFSITLKQGLNRQIRRMCYKLGYEVQKLVRTRIVNLELGNLSHNEWRFLTTKEIRGLLQEVSE</sequence>
<dbReference type="InterPro" id="IPR050343">
    <property type="entry name" value="RsuA_PseudoU_synthase"/>
</dbReference>
<dbReference type="EC" id="5.4.99.-" evidence="4"/>
<evidence type="ECO:0000256" key="4">
    <source>
        <dbReference type="RuleBase" id="RU003887"/>
    </source>
</evidence>
<keyword evidence="3" id="KW-0694">RNA-binding</keyword>
<dbReference type="InterPro" id="IPR000748">
    <property type="entry name" value="PsdUridine_synth_RsuA/RluB/E/F"/>
</dbReference>
<name>A0ABW3SV31_9BACT</name>
<dbReference type="Gene3D" id="3.10.290.10">
    <property type="entry name" value="RNA-binding S4 domain"/>
    <property type="match status" value="1"/>
</dbReference>
<evidence type="ECO:0000313" key="7">
    <source>
        <dbReference type="Proteomes" id="UP001597094"/>
    </source>
</evidence>
<dbReference type="Gene3D" id="3.30.70.580">
    <property type="entry name" value="Pseudouridine synthase I, catalytic domain, N-terminal subdomain"/>
    <property type="match status" value="1"/>
</dbReference>
<feature type="domain" description="Pseudouridine synthase RsuA/RluA-like" evidence="5">
    <location>
        <begin position="66"/>
        <end position="190"/>
    </location>
</feature>
<dbReference type="EMBL" id="JBHTLD010000380">
    <property type="protein sequence ID" value="MFD1188773.1"/>
    <property type="molecule type" value="Genomic_DNA"/>
</dbReference>
<evidence type="ECO:0000259" key="5">
    <source>
        <dbReference type="Pfam" id="PF00849"/>
    </source>
</evidence>
<dbReference type="InterPro" id="IPR042092">
    <property type="entry name" value="PsdUridine_s_RsuA/RluB/E/F_cat"/>
</dbReference>
<dbReference type="PANTHER" id="PTHR47683:SF2">
    <property type="entry name" value="RNA-BINDING S4 DOMAIN-CONTAINING PROTEIN"/>
    <property type="match status" value="1"/>
</dbReference>
<dbReference type="InterPro" id="IPR036986">
    <property type="entry name" value="S4_RNA-bd_sf"/>
</dbReference>
<accession>A0ABW3SV31</accession>
<organism evidence="6 7">
    <name type="scientific">Pontibacter rugosus</name>
    <dbReference type="NCBI Taxonomy" id="1745966"/>
    <lineage>
        <taxon>Bacteria</taxon>
        <taxon>Pseudomonadati</taxon>
        <taxon>Bacteroidota</taxon>
        <taxon>Cytophagia</taxon>
        <taxon>Cytophagales</taxon>
        <taxon>Hymenobacteraceae</taxon>
        <taxon>Pontibacter</taxon>
    </lineage>
</organism>
<gene>
    <name evidence="6" type="ORF">ACFQ2O_21370</name>
</gene>
<evidence type="ECO:0000256" key="1">
    <source>
        <dbReference type="ARBA" id="ARBA00008348"/>
    </source>
</evidence>
<dbReference type="RefSeq" id="WP_377532870.1">
    <property type="nucleotide sequence ID" value="NZ_JBHTLD010000380.1"/>
</dbReference>
<reference evidence="7" key="1">
    <citation type="journal article" date="2019" name="Int. J. Syst. Evol. Microbiol.">
        <title>The Global Catalogue of Microorganisms (GCM) 10K type strain sequencing project: providing services to taxonomists for standard genome sequencing and annotation.</title>
        <authorList>
            <consortium name="The Broad Institute Genomics Platform"/>
            <consortium name="The Broad Institute Genome Sequencing Center for Infectious Disease"/>
            <person name="Wu L."/>
            <person name="Ma J."/>
        </authorList>
    </citation>
    <scope>NUCLEOTIDE SEQUENCE [LARGE SCALE GENOMIC DNA]</scope>
    <source>
        <strain evidence="7">JCM 31319</strain>
    </source>
</reference>
<dbReference type="InterPro" id="IPR020103">
    <property type="entry name" value="PsdUridine_synth_cat_dom_sf"/>
</dbReference>
<dbReference type="InterPro" id="IPR018496">
    <property type="entry name" value="PsdUridine_synth_RsuA/RluB_CS"/>
</dbReference>
<keyword evidence="2 4" id="KW-0413">Isomerase</keyword>